<dbReference type="GO" id="GO:0051920">
    <property type="term" value="F:peroxiredoxin activity"/>
    <property type="evidence" value="ECO:0007669"/>
    <property type="project" value="InterPro"/>
</dbReference>
<organism evidence="2 3">
    <name type="scientific">Sphingobium xenophagum</name>
    <dbReference type="NCBI Taxonomy" id="121428"/>
    <lineage>
        <taxon>Bacteria</taxon>
        <taxon>Pseudomonadati</taxon>
        <taxon>Pseudomonadota</taxon>
        <taxon>Alphaproteobacteria</taxon>
        <taxon>Sphingomonadales</taxon>
        <taxon>Sphingomonadaceae</taxon>
        <taxon>Sphingobium</taxon>
    </lineage>
</organism>
<evidence type="ECO:0000259" key="1">
    <source>
        <dbReference type="Pfam" id="PF02627"/>
    </source>
</evidence>
<dbReference type="Gene3D" id="1.20.1290.10">
    <property type="entry name" value="AhpD-like"/>
    <property type="match status" value="2"/>
</dbReference>
<keyword evidence="3" id="KW-1185">Reference proteome</keyword>
<dbReference type="Proteomes" id="UP000290975">
    <property type="component" value="Unassembled WGS sequence"/>
</dbReference>
<sequence length="243" mass="25583">MFNRPDGLYFIGETMSDHLPTLASLGRLRRDAPKTIAGFRRWRSIIDTDGAVPAKVKRLFVACAATVKGYGELAARELAAAQAAGLTEAEAGAAIAILASVRGEGASLRFHALFREIYSGAADPDWPDDDMIVEEGAAEANFLQYFGTMPPSLAKLLEVKPLGADAYYLMREGTLSGTALGPIYAELLLVTVLVADYSSWASVHMKGARTAGASEEAVAEAVICAVPTAGLSAWVIGATAMDA</sequence>
<proteinExistence type="predicted"/>
<feature type="domain" description="Carboxymuconolactone decarboxylase-like" evidence="1">
    <location>
        <begin position="164"/>
        <end position="234"/>
    </location>
</feature>
<evidence type="ECO:0000313" key="2">
    <source>
        <dbReference type="EMBL" id="GBH29847.1"/>
    </source>
</evidence>
<protein>
    <recommendedName>
        <fullName evidence="1">Carboxymuconolactone decarboxylase-like domain-containing protein</fullName>
    </recommendedName>
</protein>
<gene>
    <name evidence="2" type="ORF">MBESOW_P1101</name>
</gene>
<accession>A0A401IZS5</accession>
<dbReference type="Pfam" id="PF02627">
    <property type="entry name" value="CMD"/>
    <property type="match status" value="1"/>
</dbReference>
<dbReference type="EMBL" id="BBQY01000001">
    <property type="protein sequence ID" value="GBH29847.1"/>
    <property type="molecule type" value="Genomic_DNA"/>
</dbReference>
<dbReference type="InterPro" id="IPR003779">
    <property type="entry name" value="CMD-like"/>
</dbReference>
<name>A0A401IZS5_SPHXE</name>
<dbReference type="InterPro" id="IPR029032">
    <property type="entry name" value="AhpD-like"/>
</dbReference>
<reference evidence="2 3" key="1">
    <citation type="submission" date="2014-12" db="EMBL/GenBank/DDBJ databases">
        <title>Whole genome sequencing of Sphingobium xenophagum OW59.</title>
        <authorList>
            <person name="Ohta Y."/>
            <person name="Nishi S."/>
            <person name="Hatada Y."/>
        </authorList>
    </citation>
    <scope>NUCLEOTIDE SEQUENCE [LARGE SCALE GENOMIC DNA]</scope>
    <source>
        <strain evidence="2 3">OW59</strain>
    </source>
</reference>
<comment type="caution">
    <text evidence="2">The sequence shown here is derived from an EMBL/GenBank/DDBJ whole genome shotgun (WGS) entry which is preliminary data.</text>
</comment>
<dbReference type="STRING" id="1192759.GCA_000277525_00835"/>
<dbReference type="AlphaFoldDB" id="A0A401IZS5"/>
<evidence type="ECO:0000313" key="3">
    <source>
        <dbReference type="Proteomes" id="UP000290975"/>
    </source>
</evidence>
<dbReference type="SUPFAM" id="SSF69118">
    <property type="entry name" value="AhpD-like"/>
    <property type="match status" value="1"/>
</dbReference>